<dbReference type="GO" id="GO:0030272">
    <property type="term" value="F:5-formyltetrahydrofolate cyclo-ligase activity"/>
    <property type="evidence" value="ECO:0007669"/>
    <property type="project" value="UniProtKB-EC"/>
</dbReference>
<evidence type="ECO:0000313" key="4">
    <source>
        <dbReference type="EMBL" id="OIQ92780.1"/>
    </source>
</evidence>
<keyword evidence="4" id="KW-0436">Ligase</keyword>
<dbReference type="SUPFAM" id="SSF100950">
    <property type="entry name" value="NagB/RpiA/CoA transferase-like"/>
    <property type="match status" value="1"/>
</dbReference>
<dbReference type="EC" id="6.3.3.2" evidence="4"/>
<name>A0A1J5RKZ6_9ZZZZ</name>
<gene>
    <name evidence="4" type="ORF">GALL_253010</name>
</gene>
<dbReference type="NCBIfam" id="TIGR02727">
    <property type="entry name" value="MTHFS_bact"/>
    <property type="match status" value="1"/>
</dbReference>
<dbReference type="Pfam" id="PF01812">
    <property type="entry name" value="5-FTHF_cyc-lig"/>
    <property type="match status" value="1"/>
</dbReference>
<evidence type="ECO:0000256" key="2">
    <source>
        <dbReference type="ARBA" id="ARBA00022741"/>
    </source>
</evidence>
<dbReference type="PIRSF" id="PIRSF006806">
    <property type="entry name" value="FTHF_cligase"/>
    <property type="match status" value="1"/>
</dbReference>
<comment type="caution">
    <text evidence="4">The sequence shown here is derived from an EMBL/GenBank/DDBJ whole genome shotgun (WGS) entry which is preliminary data.</text>
</comment>
<evidence type="ECO:0000256" key="1">
    <source>
        <dbReference type="ARBA" id="ARBA00010638"/>
    </source>
</evidence>
<proteinExistence type="inferred from homology"/>
<organism evidence="4">
    <name type="scientific">mine drainage metagenome</name>
    <dbReference type="NCBI Taxonomy" id="410659"/>
    <lineage>
        <taxon>unclassified sequences</taxon>
        <taxon>metagenomes</taxon>
        <taxon>ecological metagenomes</taxon>
    </lineage>
</organism>
<comment type="similarity">
    <text evidence="1">Belongs to the 5-formyltetrahydrofolate cyclo-ligase family.</text>
</comment>
<accession>A0A1J5RKZ6</accession>
<dbReference type="PANTHER" id="PTHR23407:SF1">
    <property type="entry name" value="5-FORMYLTETRAHYDROFOLATE CYCLO-LIGASE"/>
    <property type="match status" value="1"/>
</dbReference>
<keyword evidence="3" id="KW-0067">ATP-binding</keyword>
<dbReference type="InterPro" id="IPR037171">
    <property type="entry name" value="NagB/RpiA_transferase-like"/>
</dbReference>
<dbReference type="AlphaFoldDB" id="A0A1J5RKZ6"/>
<reference evidence="4" key="1">
    <citation type="submission" date="2016-10" db="EMBL/GenBank/DDBJ databases">
        <title>Sequence of Gallionella enrichment culture.</title>
        <authorList>
            <person name="Poehlein A."/>
            <person name="Muehling M."/>
            <person name="Daniel R."/>
        </authorList>
    </citation>
    <scope>NUCLEOTIDE SEQUENCE</scope>
</reference>
<dbReference type="InterPro" id="IPR002698">
    <property type="entry name" value="FTHF_cligase"/>
</dbReference>
<dbReference type="Gene3D" id="3.40.50.10420">
    <property type="entry name" value="NagB/RpiA/CoA transferase-like"/>
    <property type="match status" value="1"/>
</dbReference>
<keyword evidence="2" id="KW-0547">Nucleotide-binding</keyword>
<dbReference type="EMBL" id="MLJW01000223">
    <property type="protein sequence ID" value="OIQ92780.1"/>
    <property type="molecule type" value="Genomic_DNA"/>
</dbReference>
<dbReference type="PANTHER" id="PTHR23407">
    <property type="entry name" value="ATPASE INHIBITOR/5-FORMYLTETRAHYDROFOLATE CYCLO-LIGASE"/>
    <property type="match status" value="1"/>
</dbReference>
<dbReference type="GO" id="GO:0035999">
    <property type="term" value="P:tetrahydrofolate interconversion"/>
    <property type="evidence" value="ECO:0007669"/>
    <property type="project" value="TreeGrafter"/>
</dbReference>
<protein>
    <submittedName>
        <fullName evidence="4">Putative 5-formyltetrahydrofolate cyclo-ligase</fullName>
        <ecNumber evidence="4">6.3.3.2</ecNumber>
    </submittedName>
</protein>
<sequence>MTPLDQQKALLRREAQARRAAARAALGAAGPALLARAALAALDGLEAEAQVVAGYWPLGDEADPRPLLAALAEAGAALCLPVVAGRGLPLLFRRWAPGQALETGPHGTRHPAAGAQTLAPTLVLVPLLAFDGDGGRLGYGGGFYDRTLAALRAADPAVRALGLAFAAQKVDKLPLDRFDQRLDLIVTETGVA</sequence>
<dbReference type="GO" id="GO:0005524">
    <property type="term" value="F:ATP binding"/>
    <property type="evidence" value="ECO:0007669"/>
    <property type="project" value="UniProtKB-KW"/>
</dbReference>
<evidence type="ECO:0000256" key="3">
    <source>
        <dbReference type="ARBA" id="ARBA00022840"/>
    </source>
</evidence>
<dbReference type="GO" id="GO:0009396">
    <property type="term" value="P:folic acid-containing compound biosynthetic process"/>
    <property type="evidence" value="ECO:0007669"/>
    <property type="project" value="TreeGrafter"/>
</dbReference>
<dbReference type="InterPro" id="IPR024185">
    <property type="entry name" value="FTHF_cligase-like_sf"/>
</dbReference>